<evidence type="ECO:0000256" key="2">
    <source>
        <dbReference type="ARBA" id="ARBA00012404"/>
    </source>
</evidence>
<keyword evidence="8" id="KW-1185">Reference proteome</keyword>
<dbReference type="InterPro" id="IPR013098">
    <property type="entry name" value="Ig_I-set"/>
</dbReference>
<dbReference type="SUPFAM" id="SSF48726">
    <property type="entry name" value="Immunoglobulin"/>
    <property type="match status" value="1"/>
</dbReference>
<organism evidence="7 8">
    <name type="scientific">Orchesella dallaii</name>
    <dbReference type="NCBI Taxonomy" id="48710"/>
    <lineage>
        <taxon>Eukaryota</taxon>
        <taxon>Metazoa</taxon>
        <taxon>Ecdysozoa</taxon>
        <taxon>Arthropoda</taxon>
        <taxon>Hexapoda</taxon>
        <taxon>Collembola</taxon>
        <taxon>Entomobryomorpha</taxon>
        <taxon>Entomobryoidea</taxon>
        <taxon>Orchesellidae</taxon>
        <taxon>Orchesellinae</taxon>
        <taxon>Orchesella</taxon>
    </lineage>
</organism>
<dbReference type="Proteomes" id="UP001642540">
    <property type="component" value="Unassembled WGS sequence"/>
</dbReference>
<dbReference type="InterPro" id="IPR013783">
    <property type="entry name" value="Ig-like_fold"/>
</dbReference>
<dbReference type="InterPro" id="IPR036263">
    <property type="entry name" value="Chorismate_II_sf"/>
</dbReference>
<dbReference type="PROSITE" id="PS50835">
    <property type="entry name" value="IG_LIKE"/>
    <property type="match status" value="1"/>
</dbReference>
<evidence type="ECO:0000256" key="1">
    <source>
        <dbReference type="ARBA" id="ARBA00004817"/>
    </source>
</evidence>
<reference evidence="7 8" key="1">
    <citation type="submission" date="2024-08" db="EMBL/GenBank/DDBJ databases">
        <authorList>
            <person name="Cucini C."/>
            <person name="Frati F."/>
        </authorList>
    </citation>
    <scope>NUCLEOTIDE SEQUENCE [LARGE SCALE GENOMIC DNA]</scope>
</reference>
<dbReference type="Gene3D" id="2.60.40.10">
    <property type="entry name" value="Immunoglobulins"/>
    <property type="match status" value="1"/>
</dbReference>
<proteinExistence type="predicted"/>
<dbReference type="PANTHER" id="PTHR38041:SF2">
    <property type="entry name" value="SECRETED CHORISMATE MUTASE"/>
    <property type="match status" value="1"/>
</dbReference>
<dbReference type="EMBL" id="CAXLJM020000026">
    <property type="protein sequence ID" value="CAL8093067.1"/>
    <property type="molecule type" value="Genomic_DNA"/>
</dbReference>
<evidence type="ECO:0000313" key="7">
    <source>
        <dbReference type="EMBL" id="CAL8093067.1"/>
    </source>
</evidence>
<keyword evidence="3" id="KW-0732">Signal</keyword>
<dbReference type="SUPFAM" id="SSF48600">
    <property type="entry name" value="Chorismate mutase II"/>
    <property type="match status" value="1"/>
</dbReference>
<comment type="caution">
    <text evidence="7">The sequence shown here is derived from an EMBL/GenBank/DDBJ whole genome shotgun (WGS) entry which is preliminary data.</text>
</comment>
<dbReference type="Pfam" id="PF07679">
    <property type="entry name" value="I-set"/>
    <property type="match status" value="1"/>
</dbReference>
<evidence type="ECO:0000256" key="4">
    <source>
        <dbReference type="ARBA" id="ARBA00023235"/>
    </source>
</evidence>
<dbReference type="Pfam" id="PF01817">
    <property type="entry name" value="CM_2"/>
    <property type="match status" value="1"/>
</dbReference>
<protein>
    <recommendedName>
        <fullName evidence="2">chorismate mutase</fullName>
        <ecNumber evidence="2">5.4.99.5</ecNumber>
    </recommendedName>
</protein>
<dbReference type="EC" id="5.4.99.5" evidence="2"/>
<dbReference type="InterPro" id="IPR007110">
    <property type="entry name" value="Ig-like_dom"/>
</dbReference>
<dbReference type="NCBIfam" id="TIGR01806">
    <property type="entry name" value="CM_mono2"/>
    <property type="match status" value="1"/>
</dbReference>
<dbReference type="SMART" id="SM00830">
    <property type="entry name" value="CM_2"/>
    <property type="match status" value="1"/>
</dbReference>
<gene>
    <name evidence="7" type="ORF">ODALV1_LOCUS8399</name>
</gene>
<accession>A0ABP1Q9C6</accession>
<sequence length="510" mass="57721">MGTTLRYYIATSALAYLLSSTYGSEEQSTSTLPPTTTVDIQLKTEEVQLVTSDLISLNSSNYRPFQCEVKGLTEETLERLKSREDTVIVTVNGDEYASSFDNQSAEDVGVINGTQAINVHFHIENDTVFINGTLRENGSNFDINADNNSTNTCKLSFHKEEVQVSGDSPKILTTYDHVVLMNGAPDQVISCTATGKPTPRMSWGNLKQNLEGSIALSSESIYSQPENARTSYLLFSEVNLKTSDNYTCTAENEFGVASKTFEVEVISVESLNSRCNDVLDEAGNTPSSSQNNGAIIFNQDIGKVLSRSKRHLWYQWRGTKYYVPPVRRPQPPPAPSHVDIHTNLQKMVNFITERLKLADKVAVNKWDNNLPVEDVPREQIILDNMVRQAENGNVDPRWAHQFFRDQIEANKDIQFELIRIWQLQGRRPDGPPVDLTNEVRPQIDIINAELIQLAKKTEYERREWKCRSEVERNARYATFLYDLDPLHQTALQKATSRLCITSRHPPSYPY</sequence>
<keyword evidence="4" id="KW-0413">Isomerase</keyword>
<dbReference type="PROSITE" id="PS51168">
    <property type="entry name" value="CHORISMATE_MUT_2"/>
    <property type="match status" value="1"/>
</dbReference>
<dbReference type="InterPro" id="IPR051331">
    <property type="entry name" value="Chorismate_mutase-related"/>
</dbReference>
<feature type="domain" description="Ig-like" evidence="5">
    <location>
        <begin position="169"/>
        <end position="264"/>
    </location>
</feature>
<dbReference type="InterPro" id="IPR008240">
    <property type="entry name" value="Chorismate_mutase_periplasmic"/>
</dbReference>
<dbReference type="Gene3D" id="1.20.59.10">
    <property type="entry name" value="Chorismate mutase"/>
    <property type="match status" value="1"/>
</dbReference>
<evidence type="ECO:0000259" key="5">
    <source>
        <dbReference type="PROSITE" id="PS50835"/>
    </source>
</evidence>
<evidence type="ECO:0000256" key="3">
    <source>
        <dbReference type="ARBA" id="ARBA00022729"/>
    </source>
</evidence>
<feature type="domain" description="Chorismate mutase" evidence="6">
    <location>
        <begin position="325"/>
        <end position="418"/>
    </location>
</feature>
<evidence type="ECO:0000259" key="6">
    <source>
        <dbReference type="PROSITE" id="PS51168"/>
    </source>
</evidence>
<dbReference type="InterPro" id="IPR002701">
    <property type="entry name" value="CM_II_prokaryot"/>
</dbReference>
<dbReference type="PANTHER" id="PTHR38041">
    <property type="entry name" value="CHORISMATE MUTASE"/>
    <property type="match status" value="1"/>
</dbReference>
<name>A0ABP1Q9C6_9HEXA</name>
<dbReference type="NCBIfam" id="NF006741">
    <property type="entry name" value="PRK09269.1"/>
    <property type="match status" value="1"/>
</dbReference>
<evidence type="ECO:0000313" key="8">
    <source>
        <dbReference type="Proteomes" id="UP001642540"/>
    </source>
</evidence>
<dbReference type="InterPro" id="IPR036179">
    <property type="entry name" value="Ig-like_dom_sf"/>
</dbReference>
<comment type="pathway">
    <text evidence="1">Metabolic intermediate biosynthesis; prephenate biosynthesis; prephenate from chorismate: step 1/1.</text>
</comment>
<dbReference type="InterPro" id="IPR036979">
    <property type="entry name" value="CM_dom_sf"/>
</dbReference>